<dbReference type="InterPro" id="IPR001509">
    <property type="entry name" value="Epimerase_deHydtase"/>
</dbReference>
<dbReference type="Gene3D" id="3.40.50.720">
    <property type="entry name" value="NAD(P)-binding Rossmann-like Domain"/>
    <property type="match status" value="1"/>
</dbReference>
<dbReference type="Pfam" id="PF01370">
    <property type="entry name" value="Epimerase"/>
    <property type="match status" value="1"/>
</dbReference>
<dbReference type="SUPFAM" id="SSF51735">
    <property type="entry name" value="NAD(P)-binding Rossmann-fold domains"/>
    <property type="match status" value="1"/>
</dbReference>
<dbReference type="InterPro" id="IPR036291">
    <property type="entry name" value="NAD(P)-bd_dom_sf"/>
</dbReference>
<organism evidence="3">
    <name type="scientific">marine metagenome</name>
    <dbReference type="NCBI Taxonomy" id="408172"/>
    <lineage>
        <taxon>unclassified sequences</taxon>
        <taxon>metagenomes</taxon>
        <taxon>ecological metagenomes</taxon>
    </lineage>
</organism>
<protein>
    <recommendedName>
        <fullName evidence="2">NAD-dependent epimerase/dehydratase domain-containing protein</fullName>
    </recommendedName>
</protein>
<feature type="domain" description="NAD-dependent epimerase/dehydratase" evidence="2">
    <location>
        <begin position="40"/>
        <end position="279"/>
    </location>
</feature>
<dbReference type="AlphaFoldDB" id="A0A382IQY7"/>
<proteinExistence type="inferred from homology"/>
<sequence>MAANGYLERFGNIEATVGFARCTLESVEMTLSSYWSNTPVLVTGATGIVGSWLCADLLKRGASIIALIKDADPQSELIRTGNINRLTVVNGNLEDFWTVERAINEHDIQVVFHLGAQAIVGSAFRSPLPTFETNIRGTYNILEACRLHTKLVKSIVIASSDKAYGAHDKLPYTEEAPLVGRHPYDVSKTCADIISQSYYETYGLPIGIARCGNIYGGGDLNWSRIVPATIRSFILEQSPVIRSDGTFVRDYLYVKDAVNGYIRLAENLNKDAIKGQAFNFGNESPVTVLELVSEIQTLMTTQHLNPDVLGTANAEIHSQYLSTAKAQE</sequence>
<accession>A0A382IQY7</accession>
<evidence type="ECO:0000259" key="2">
    <source>
        <dbReference type="Pfam" id="PF01370"/>
    </source>
</evidence>
<dbReference type="EMBL" id="UINC01069109">
    <property type="protein sequence ID" value="SVC02234.1"/>
    <property type="molecule type" value="Genomic_DNA"/>
</dbReference>
<name>A0A382IQY7_9ZZZZ</name>
<dbReference type="Gene3D" id="3.90.25.10">
    <property type="entry name" value="UDP-galactose 4-epimerase, domain 1"/>
    <property type="match status" value="1"/>
</dbReference>
<dbReference type="PANTHER" id="PTHR43000">
    <property type="entry name" value="DTDP-D-GLUCOSE 4,6-DEHYDRATASE-RELATED"/>
    <property type="match status" value="1"/>
</dbReference>
<feature type="non-terminal residue" evidence="3">
    <location>
        <position position="328"/>
    </location>
</feature>
<comment type="similarity">
    <text evidence="1">Belongs to the NAD(P)-dependent epimerase/dehydratase family.</text>
</comment>
<evidence type="ECO:0000313" key="3">
    <source>
        <dbReference type="EMBL" id="SVC02234.1"/>
    </source>
</evidence>
<evidence type="ECO:0000256" key="1">
    <source>
        <dbReference type="ARBA" id="ARBA00007637"/>
    </source>
</evidence>
<reference evidence="3" key="1">
    <citation type="submission" date="2018-05" db="EMBL/GenBank/DDBJ databases">
        <authorList>
            <person name="Lanie J.A."/>
            <person name="Ng W.-L."/>
            <person name="Kazmierczak K.M."/>
            <person name="Andrzejewski T.M."/>
            <person name="Davidsen T.M."/>
            <person name="Wayne K.J."/>
            <person name="Tettelin H."/>
            <person name="Glass J.I."/>
            <person name="Rusch D."/>
            <person name="Podicherti R."/>
            <person name="Tsui H.-C.T."/>
            <person name="Winkler M.E."/>
        </authorList>
    </citation>
    <scope>NUCLEOTIDE SEQUENCE</scope>
</reference>
<gene>
    <name evidence="3" type="ORF">METZ01_LOCUS255088</name>
</gene>